<dbReference type="Pfam" id="PF03009">
    <property type="entry name" value="GDPD"/>
    <property type="match status" value="1"/>
</dbReference>
<protein>
    <submittedName>
        <fullName evidence="2">Glycerophosphodiester phosphodiesterase</fullName>
    </submittedName>
</protein>
<comment type="caution">
    <text evidence="2">The sequence shown here is derived from an EMBL/GenBank/DDBJ whole genome shotgun (WGS) entry which is preliminary data.</text>
</comment>
<dbReference type="InterPro" id="IPR017946">
    <property type="entry name" value="PLC-like_Pdiesterase_TIM-brl"/>
</dbReference>
<reference evidence="2" key="1">
    <citation type="submission" date="2023-06" db="EMBL/GenBank/DDBJ databases">
        <title>Robiginitalea aurantiacus sp. nov. and Algoriphagus sediminis sp. nov., isolated from coastal sediment.</title>
        <authorList>
            <person name="Zhou Z.Y."/>
            <person name="An J."/>
            <person name="Jia Y.W."/>
            <person name="Du Z.J."/>
        </authorList>
    </citation>
    <scope>NUCLEOTIDE SEQUENCE</scope>
    <source>
        <strain evidence="2">M39</strain>
    </source>
</reference>
<dbReference type="EMBL" id="JAUDUY010000003">
    <property type="protein sequence ID" value="MDM9631423.1"/>
    <property type="molecule type" value="Genomic_DNA"/>
</dbReference>
<dbReference type="RefSeq" id="WP_289724778.1">
    <property type="nucleotide sequence ID" value="NZ_JAUDUY010000003.1"/>
</dbReference>
<dbReference type="PROSITE" id="PS51704">
    <property type="entry name" value="GP_PDE"/>
    <property type="match status" value="1"/>
</dbReference>
<keyword evidence="3" id="KW-1185">Reference proteome</keyword>
<gene>
    <name evidence="2" type="ORF">QU605_08070</name>
</gene>
<dbReference type="SUPFAM" id="SSF51695">
    <property type="entry name" value="PLC-like phosphodiesterases"/>
    <property type="match status" value="1"/>
</dbReference>
<feature type="domain" description="GP-PDE" evidence="1">
    <location>
        <begin position="23"/>
        <end position="248"/>
    </location>
</feature>
<evidence type="ECO:0000313" key="3">
    <source>
        <dbReference type="Proteomes" id="UP001174839"/>
    </source>
</evidence>
<sequence length="248" mass="27737">MKRSLILILFCTLMSCESKSEGPLIIGHRGAMGYETENTLASVEKALSLGVDMIEIDVFQISSGEIVVFHDERVDRLSNSAGLIKEYNIFDLKKLILDGGHQIPMLQDVLKLMKGRAALNIELKDTQIADNIHQIVSGYSQKPEWSEEQFIVSSFDWEELRAYRGYSPQGRIAVLTEGDPLEAIPVAKELGAEAINPHFTQLNAGNVAKLHEAGFKVYTWTVNDPADYQKLKEMGVDGVFSDYPDRMK</sequence>
<proteinExistence type="predicted"/>
<dbReference type="Gene3D" id="3.20.20.190">
    <property type="entry name" value="Phosphatidylinositol (PI) phosphodiesterase"/>
    <property type="match status" value="1"/>
</dbReference>
<dbReference type="CDD" id="cd08556">
    <property type="entry name" value="GDPD"/>
    <property type="match status" value="1"/>
</dbReference>
<dbReference type="PROSITE" id="PS51257">
    <property type="entry name" value="PROKAR_LIPOPROTEIN"/>
    <property type="match status" value="1"/>
</dbReference>
<name>A0ABT7WEU0_9FLAO</name>
<evidence type="ECO:0000313" key="2">
    <source>
        <dbReference type="EMBL" id="MDM9631423.1"/>
    </source>
</evidence>
<dbReference type="Proteomes" id="UP001174839">
    <property type="component" value="Unassembled WGS sequence"/>
</dbReference>
<accession>A0ABT7WEU0</accession>
<dbReference type="InterPro" id="IPR030395">
    <property type="entry name" value="GP_PDE_dom"/>
</dbReference>
<dbReference type="PANTHER" id="PTHR46211">
    <property type="entry name" value="GLYCEROPHOSPHORYL DIESTER PHOSPHODIESTERASE"/>
    <property type="match status" value="1"/>
</dbReference>
<evidence type="ECO:0000259" key="1">
    <source>
        <dbReference type="PROSITE" id="PS51704"/>
    </source>
</evidence>
<organism evidence="2 3">
    <name type="scientific">Robiginitalea aurantiaca</name>
    <dbReference type="NCBI Taxonomy" id="3056915"/>
    <lineage>
        <taxon>Bacteria</taxon>
        <taxon>Pseudomonadati</taxon>
        <taxon>Bacteroidota</taxon>
        <taxon>Flavobacteriia</taxon>
        <taxon>Flavobacteriales</taxon>
        <taxon>Flavobacteriaceae</taxon>
        <taxon>Robiginitalea</taxon>
    </lineage>
</organism>
<dbReference type="PANTHER" id="PTHR46211:SF1">
    <property type="entry name" value="GLYCEROPHOSPHODIESTER PHOSPHODIESTERASE, CYTOPLASMIC"/>
    <property type="match status" value="1"/>
</dbReference>